<evidence type="ECO:0000256" key="6">
    <source>
        <dbReference type="SAM" id="Phobius"/>
    </source>
</evidence>
<evidence type="ECO:0000256" key="4">
    <source>
        <dbReference type="ARBA" id="ARBA00022989"/>
    </source>
</evidence>
<name>A0A3L9MF62_9FLAO</name>
<dbReference type="Pfam" id="PF00892">
    <property type="entry name" value="EamA"/>
    <property type="match status" value="2"/>
</dbReference>
<feature type="transmembrane region" description="Helical" evidence="6">
    <location>
        <begin position="131"/>
        <end position="148"/>
    </location>
</feature>
<feature type="transmembrane region" description="Helical" evidence="6">
    <location>
        <begin position="9"/>
        <end position="31"/>
    </location>
</feature>
<accession>A0A3L9MF62</accession>
<dbReference type="Proteomes" id="UP000275348">
    <property type="component" value="Unassembled WGS sequence"/>
</dbReference>
<keyword evidence="3 6" id="KW-0812">Transmembrane</keyword>
<proteinExistence type="inferred from homology"/>
<feature type="transmembrane region" description="Helical" evidence="6">
    <location>
        <begin position="100"/>
        <end position="119"/>
    </location>
</feature>
<keyword evidence="4 6" id="KW-1133">Transmembrane helix</keyword>
<feature type="domain" description="EamA" evidence="7">
    <location>
        <begin position="8"/>
        <end position="144"/>
    </location>
</feature>
<feature type="transmembrane region" description="Helical" evidence="6">
    <location>
        <begin position="75"/>
        <end position="94"/>
    </location>
</feature>
<gene>
    <name evidence="8" type="ORF">EAH69_05850</name>
</gene>
<evidence type="ECO:0000313" key="8">
    <source>
        <dbReference type="EMBL" id="RLZ10666.1"/>
    </source>
</evidence>
<dbReference type="InterPro" id="IPR050638">
    <property type="entry name" value="AA-Vitamin_Transporters"/>
</dbReference>
<evidence type="ECO:0000259" key="7">
    <source>
        <dbReference type="Pfam" id="PF00892"/>
    </source>
</evidence>
<dbReference type="AlphaFoldDB" id="A0A3L9MF62"/>
<reference evidence="8 9" key="1">
    <citation type="submission" date="2018-10" db="EMBL/GenBank/DDBJ databases">
        <authorList>
            <person name="Chen X."/>
        </authorList>
    </citation>
    <scope>NUCLEOTIDE SEQUENCE [LARGE SCALE GENOMIC DNA]</scope>
    <source>
        <strain evidence="8 9">YIM 102668</strain>
    </source>
</reference>
<dbReference type="PANTHER" id="PTHR32322:SF2">
    <property type="entry name" value="EAMA DOMAIN-CONTAINING PROTEIN"/>
    <property type="match status" value="1"/>
</dbReference>
<dbReference type="InterPro" id="IPR000620">
    <property type="entry name" value="EamA_dom"/>
</dbReference>
<comment type="caution">
    <text evidence="8">The sequence shown here is derived from an EMBL/GenBank/DDBJ whole genome shotgun (WGS) entry which is preliminary data.</text>
</comment>
<evidence type="ECO:0000256" key="2">
    <source>
        <dbReference type="ARBA" id="ARBA00007362"/>
    </source>
</evidence>
<dbReference type="GO" id="GO:0016020">
    <property type="term" value="C:membrane"/>
    <property type="evidence" value="ECO:0007669"/>
    <property type="project" value="UniProtKB-SubCell"/>
</dbReference>
<evidence type="ECO:0000256" key="1">
    <source>
        <dbReference type="ARBA" id="ARBA00004141"/>
    </source>
</evidence>
<feature type="transmembrane region" description="Helical" evidence="6">
    <location>
        <begin position="295"/>
        <end position="313"/>
    </location>
</feature>
<dbReference type="OrthoDB" id="3180815at2"/>
<evidence type="ECO:0000256" key="3">
    <source>
        <dbReference type="ARBA" id="ARBA00022692"/>
    </source>
</evidence>
<keyword evidence="9" id="KW-1185">Reference proteome</keyword>
<feature type="domain" description="EamA" evidence="7">
    <location>
        <begin position="157"/>
        <end position="312"/>
    </location>
</feature>
<comment type="subcellular location">
    <subcellularLocation>
        <location evidence="1">Membrane</location>
        <topology evidence="1">Multi-pass membrane protein</topology>
    </subcellularLocation>
</comment>
<evidence type="ECO:0000256" key="5">
    <source>
        <dbReference type="ARBA" id="ARBA00023136"/>
    </source>
</evidence>
<dbReference type="SUPFAM" id="SSF103481">
    <property type="entry name" value="Multidrug resistance efflux transporter EmrE"/>
    <property type="match status" value="2"/>
</dbReference>
<keyword evidence="5 6" id="KW-0472">Membrane</keyword>
<comment type="similarity">
    <text evidence="2">Belongs to the EamA transporter family.</text>
</comment>
<protein>
    <submittedName>
        <fullName evidence="8">EamA/RhaT family transporter</fullName>
    </submittedName>
</protein>
<dbReference type="PANTHER" id="PTHR32322">
    <property type="entry name" value="INNER MEMBRANE TRANSPORTER"/>
    <property type="match status" value="1"/>
</dbReference>
<organism evidence="8 9">
    <name type="scientific">Faecalibacter macacae</name>
    <dbReference type="NCBI Taxonomy" id="1859289"/>
    <lineage>
        <taxon>Bacteria</taxon>
        <taxon>Pseudomonadati</taxon>
        <taxon>Bacteroidota</taxon>
        <taxon>Flavobacteriia</taxon>
        <taxon>Flavobacteriales</taxon>
        <taxon>Weeksellaceae</taxon>
        <taxon>Faecalibacter</taxon>
    </lineage>
</organism>
<sequence length="324" mass="35500">MQNNNLLKGVLFVGLGASFYGMLATFVKLAYGEGYSTAEVTASQFVLGILILLVINGFMYIKGKNNVPFLGNDRIKLMVAGSSLGLTSLFYYIAVQYINVSIAIVLLMQTVWLSILVEAIFTKTFPTVKKLIAMVIVLIGTAMATNLIGQNIDLDWRGVFWGFLAACSFTTTMFTANGIANYLPPYKKTLFMVLGGGILVSIFCLITQIGPYYFPNFVDYKTILGNDFVVEKAFDTSIFFTWGIALSLFGTVLPPVLLNLGFPKTGLGLGSIVSSIELPVSVMMAFILLSEQVLLIQWAGIVVILFAIVYMNFDQVFPKKSTQS</sequence>
<dbReference type="RefSeq" id="WP_121934251.1">
    <property type="nucleotide sequence ID" value="NZ_RDOJ01000006.1"/>
</dbReference>
<feature type="transmembrane region" description="Helical" evidence="6">
    <location>
        <begin position="160"/>
        <end position="183"/>
    </location>
</feature>
<feature type="transmembrane region" description="Helical" evidence="6">
    <location>
        <begin position="267"/>
        <end position="289"/>
    </location>
</feature>
<evidence type="ECO:0000313" key="9">
    <source>
        <dbReference type="Proteomes" id="UP000275348"/>
    </source>
</evidence>
<dbReference type="EMBL" id="RDOJ01000006">
    <property type="protein sequence ID" value="RLZ10666.1"/>
    <property type="molecule type" value="Genomic_DNA"/>
</dbReference>
<feature type="transmembrane region" description="Helical" evidence="6">
    <location>
        <begin position="190"/>
        <end position="214"/>
    </location>
</feature>
<dbReference type="InterPro" id="IPR037185">
    <property type="entry name" value="EmrE-like"/>
</dbReference>
<feature type="transmembrane region" description="Helical" evidence="6">
    <location>
        <begin position="43"/>
        <end position="63"/>
    </location>
</feature>
<feature type="transmembrane region" description="Helical" evidence="6">
    <location>
        <begin position="239"/>
        <end position="260"/>
    </location>
</feature>